<comment type="caution">
    <text evidence="1">The sequence shown here is derived from an EMBL/GenBank/DDBJ whole genome shotgun (WGS) entry which is preliminary data.</text>
</comment>
<organism evidence="1 2">
    <name type="scientific">Lactuca sativa</name>
    <name type="common">Garden lettuce</name>
    <dbReference type="NCBI Taxonomy" id="4236"/>
    <lineage>
        <taxon>Eukaryota</taxon>
        <taxon>Viridiplantae</taxon>
        <taxon>Streptophyta</taxon>
        <taxon>Embryophyta</taxon>
        <taxon>Tracheophyta</taxon>
        <taxon>Spermatophyta</taxon>
        <taxon>Magnoliopsida</taxon>
        <taxon>eudicotyledons</taxon>
        <taxon>Gunneridae</taxon>
        <taxon>Pentapetalae</taxon>
        <taxon>asterids</taxon>
        <taxon>campanulids</taxon>
        <taxon>Asterales</taxon>
        <taxon>Asteraceae</taxon>
        <taxon>Cichorioideae</taxon>
        <taxon>Cichorieae</taxon>
        <taxon>Lactucinae</taxon>
        <taxon>Lactuca</taxon>
    </lineage>
</organism>
<dbReference type="PANTHER" id="PTHR47718:SF12">
    <property type="entry name" value="PROTEIN FAR1-RELATED SEQUENCE"/>
    <property type="match status" value="1"/>
</dbReference>
<name>A0A9R1UPR1_LACSA</name>
<evidence type="ECO:0000313" key="1">
    <source>
        <dbReference type="EMBL" id="KAJ0191632.1"/>
    </source>
</evidence>
<evidence type="ECO:0000313" key="2">
    <source>
        <dbReference type="Proteomes" id="UP000235145"/>
    </source>
</evidence>
<sequence length="523" mass="61175">MGTLGTNGSDSEEESFNCNVVDSPGGKTKLWKPTVPEEFMPDIDATYQSLEEAVEMYKLYTYKAGFGVMLNTVTRFGDKTIKKRYVVCKKRFEEKHNQALETKEERRYSKRARRLSYKDKEFIVRSSTSNIGATKAHKLQASLQGGYENVGPEVSANFLKNTDFRKSFTKLVWNVYIEPKVFESRWKLLMRKFKLQDKRWFKDMYKDRKLWIPAFFKDMPLHGLMKTTSRSERVNSFFNKYSNSGNFLIYFMMNYDTAIGKRRNGQQRLEHDTTNAKHEMTLPTGLLEYAATVYTKTVFYEVKKEIFKAAWYYSIDSVEMIDGWPVVKITQTDKSKQLKIKCKVLFIFDTIFIDDYIEIPEQYILRRWRRDAISSHLLAMKHVAMETEDDTFKLLTEAYSNIEYCLDHFKRNKEKLLAFVENTCKLKHAAMEFGCSNQSSSDNDEEEIIRMLGIRNIPEEINIHPPSSMRTKGSGTKKRMVSAIEKAVATAKKKTRICTGCNQYVNHNWRTCKVRLARESKQP</sequence>
<protein>
    <recommendedName>
        <fullName evidence="3">Protein FAR1-RELATED SEQUENCE</fullName>
    </recommendedName>
</protein>
<evidence type="ECO:0008006" key="3">
    <source>
        <dbReference type="Google" id="ProtNLM"/>
    </source>
</evidence>
<dbReference type="EMBL" id="NBSK02000008">
    <property type="protein sequence ID" value="KAJ0191632.1"/>
    <property type="molecule type" value="Genomic_DNA"/>
</dbReference>
<keyword evidence="2" id="KW-1185">Reference proteome</keyword>
<dbReference type="Proteomes" id="UP000235145">
    <property type="component" value="Unassembled WGS sequence"/>
</dbReference>
<proteinExistence type="predicted"/>
<dbReference type="PANTHER" id="PTHR47718">
    <property type="entry name" value="OS01G0519700 PROTEIN"/>
    <property type="match status" value="1"/>
</dbReference>
<reference evidence="1 2" key="1">
    <citation type="journal article" date="2017" name="Nat. Commun.">
        <title>Genome assembly with in vitro proximity ligation data and whole-genome triplication in lettuce.</title>
        <authorList>
            <person name="Reyes-Chin-Wo S."/>
            <person name="Wang Z."/>
            <person name="Yang X."/>
            <person name="Kozik A."/>
            <person name="Arikit S."/>
            <person name="Song C."/>
            <person name="Xia L."/>
            <person name="Froenicke L."/>
            <person name="Lavelle D.O."/>
            <person name="Truco M.J."/>
            <person name="Xia R."/>
            <person name="Zhu S."/>
            <person name="Xu C."/>
            <person name="Xu H."/>
            <person name="Xu X."/>
            <person name="Cox K."/>
            <person name="Korf I."/>
            <person name="Meyers B.C."/>
            <person name="Michelmore R.W."/>
        </authorList>
    </citation>
    <scope>NUCLEOTIDE SEQUENCE [LARGE SCALE GENOMIC DNA]</scope>
    <source>
        <strain evidence="2">cv. Salinas</strain>
        <tissue evidence="1">Seedlings</tissue>
    </source>
</reference>
<dbReference type="AlphaFoldDB" id="A0A9R1UPR1"/>
<accession>A0A9R1UPR1</accession>
<gene>
    <name evidence="1" type="ORF">LSAT_V11C800420230</name>
</gene>